<protein>
    <recommendedName>
        <fullName evidence="4">Transmembrane protein</fullName>
    </recommendedName>
</protein>
<comment type="caution">
    <text evidence="2">The sequence shown here is derived from an EMBL/GenBank/DDBJ whole genome shotgun (WGS) entry which is preliminary data.</text>
</comment>
<gene>
    <name evidence="2" type="ORF">FRX31_005887</name>
</gene>
<sequence length="85" mass="9614">MANNGGVHVVFILCLVLAIIVHPIEGHDGQPSPQGLQPGGRHKDIYGMMDPCKFKCFVECDKLSWNWEKVKCYASCNWGFRFCKN</sequence>
<proteinExistence type="predicted"/>
<feature type="chain" id="PRO_5029749385" description="Transmembrane protein" evidence="1">
    <location>
        <begin position="27"/>
        <end position="85"/>
    </location>
</feature>
<reference evidence="2 3" key="1">
    <citation type="submission" date="2020-06" db="EMBL/GenBank/DDBJ databases">
        <title>Transcriptomic and genomic resources for Thalictrum thalictroides and T. hernandezii: Facilitating candidate gene discovery in an emerging model plant lineage.</title>
        <authorList>
            <person name="Arias T."/>
            <person name="Riano-Pachon D.M."/>
            <person name="Di Stilio V.S."/>
        </authorList>
    </citation>
    <scope>NUCLEOTIDE SEQUENCE [LARGE SCALE GENOMIC DNA]</scope>
    <source>
        <strain evidence="3">cv. WT478/WT964</strain>
        <tissue evidence="2">Leaves</tissue>
    </source>
</reference>
<accession>A0A7J6X6Q8</accession>
<keyword evidence="3" id="KW-1185">Reference proteome</keyword>
<dbReference type="EMBL" id="JABWDY010005328">
    <property type="protein sequence ID" value="KAF5204525.1"/>
    <property type="molecule type" value="Genomic_DNA"/>
</dbReference>
<name>A0A7J6X6Q8_THATH</name>
<evidence type="ECO:0000313" key="3">
    <source>
        <dbReference type="Proteomes" id="UP000554482"/>
    </source>
</evidence>
<evidence type="ECO:0008006" key="4">
    <source>
        <dbReference type="Google" id="ProtNLM"/>
    </source>
</evidence>
<keyword evidence="1" id="KW-0732">Signal</keyword>
<evidence type="ECO:0000256" key="1">
    <source>
        <dbReference type="SAM" id="SignalP"/>
    </source>
</evidence>
<evidence type="ECO:0000313" key="2">
    <source>
        <dbReference type="EMBL" id="KAF5204525.1"/>
    </source>
</evidence>
<organism evidence="2 3">
    <name type="scientific">Thalictrum thalictroides</name>
    <name type="common">Rue-anemone</name>
    <name type="synonym">Anemone thalictroides</name>
    <dbReference type="NCBI Taxonomy" id="46969"/>
    <lineage>
        <taxon>Eukaryota</taxon>
        <taxon>Viridiplantae</taxon>
        <taxon>Streptophyta</taxon>
        <taxon>Embryophyta</taxon>
        <taxon>Tracheophyta</taxon>
        <taxon>Spermatophyta</taxon>
        <taxon>Magnoliopsida</taxon>
        <taxon>Ranunculales</taxon>
        <taxon>Ranunculaceae</taxon>
        <taxon>Thalictroideae</taxon>
        <taxon>Thalictrum</taxon>
    </lineage>
</organism>
<dbReference type="Proteomes" id="UP000554482">
    <property type="component" value="Unassembled WGS sequence"/>
</dbReference>
<dbReference type="AlphaFoldDB" id="A0A7J6X6Q8"/>
<feature type="signal peptide" evidence="1">
    <location>
        <begin position="1"/>
        <end position="26"/>
    </location>
</feature>